<comment type="caution">
    <text evidence="1">The sequence shown here is derived from an EMBL/GenBank/DDBJ whole genome shotgun (WGS) entry which is preliminary data.</text>
</comment>
<evidence type="ECO:0000313" key="1">
    <source>
        <dbReference type="EMBL" id="TDS86528.1"/>
    </source>
</evidence>
<keyword evidence="2" id="KW-1185">Reference proteome</keyword>
<dbReference type="AlphaFoldDB" id="A0A4R7G5K0"/>
<proteinExistence type="predicted"/>
<sequence length="102" mass="11195">MVLENVGDTSWWAGLLTVLASQSGSTQQRFVGQVNGETRYKSSTFPVAGSTNSIPPQEQWAPGLTAALDELRDDLARDGWEQLTRGKQPWSLTFRRADPSAT</sequence>
<evidence type="ECO:0000313" key="2">
    <source>
        <dbReference type="Proteomes" id="UP000294506"/>
    </source>
</evidence>
<dbReference type="EMBL" id="SOAN01000003">
    <property type="protein sequence ID" value="TDS86528.1"/>
    <property type="molecule type" value="Genomic_DNA"/>
</dbReference>
<reference evidence="1 2" key="1">
    <citation type="submission" date="2019-03" db="EMBL/GenBank/DDBJ databases">
        <title>Genomic Encyclopedia of Type Strains, Phase III (KMG-III): the genomes of soil and plant-associated and newly described type strains.</title>
        <authorList>
            <person name="Whitman W."/>
        </authorList>
    </citation>
    <scope>NUCLEOTIDE SEQUENCE [LARGE SCALE GENOMIC DNA]</scope>
    <source>
        <strain evidence="1 2">DSM 27373</strain>
    </source>
</reference>
<organism evidence="1 2">
    <name type="scientific">Nesterenkonia aurantiaca</name>
    <dbReference type="NCBI Taxonomy" id="1436010"/>
    <lineage>
        <taxon>Bacteria</taxon>
        <taxon>Bacillati</taxon>
        <taxon>Actinomycetota</taxon>
        <taxon>Actinomycetes</taxon>
        <taxon>Micrococcales</taxon>
        <taxon>Micrococcaceae</taxon>
        <taxon>Nesterenkonia</taxon>
    </lineage>
</organism>
<dbReference type="Proteomes" id="UP000294506">
    <property type="component" value="Unassembled WGS sequence"/>
</dbReference>
<gene>
    <name evidence="1" type="ORF">EV640_103219</name>
</gene>
<name>A0A4R7G5K0_9MICC</name>
<accession>A0A4R7G5K0</accession>
<protein>
    <submittedName>
        <fullName evidence="1">Uncharacterized protein</fullName>
    </submittedName>
</protein>